<evidence type="ECO:0000256" key="6">
    <source>
        <dbReference type="RuleBase" id="RU004005"/>
    </source>
</evidence>
<feature type="domain" description="REM-1" evidence="8">
    <location>
        <begin position="48"/>
        <end position="111"/>
    </location>
</feature>
<dbReference type="Pfam" id="PF14666">
    <property type="entry name" value="RICTOR_M"/>
    <property type="match status" value="1"/>
</dbReference>
<dbReference type="SUPFAM" id="SSF48371">
    <property type="entry name" value="ARM repeat"/>
    <property type="match status" value="1"/>
</dbReference>
<dbReference type="InterPro" id="IPR005721">
    <property type="entry name" value="Ribosomal_uL22_euk/arc"/>
</dbReference>
<keyword evidence="3 6" id="KW-0689">Ribosomal protein</keyword>
<evidence type="ECO:0000259" key="8">
    <source>
        <dbReference type="SMART" id="SM00742"/>
    </source>
</evidence>
<feature type="region of interest" description="Disordered" evidence="7">
    <location>
        <begin position="103"/>
        <end position="122"/>
    </location>
</feature>
<comment type="similarity">
    <text evidence="1">Belongs to the RICTOR family.</text>
</comment>
<evidence type="ECO:0000256" key="2">
    <source>
        <dbReference type="ARBA" id="ARBA00009451"/>
    </source>
</evidence>
<dbReference type="SMART" id="SM01308">
    <property type="entry name" value="RICTOR_N"/>
    <property type="match status" value="1"/>
</dbReference>
<dbReference type="SMART" id="SM01303">
    <property type="entry name" value="RasGEF_N_2"/>
    <property type="match status" value="1"/>
</dbReference>
<dbReference type="InterPro" id="IPR036394">
    <property type="entry name" value="Ribosomal_uL22_sf"/>
</dbReference>
<dbReference type="FunCoup" id="A0A409YM29">
    <property type="interactions" value="244"/>
</dbReference>
<name>A0A409YM29_9AGAR</name>
<dbReference type="InterPro" id="IPR016024">
    <property type="entry name" value="ARM-type_fold"/>
</dbReference>
<dbReference type="Pfam" id="PF14668">
    <property type="entry name" value="RICTOR_V"/>
    <property type="match status" value="1"/>
</dbReference>
<proteinExistence type="inferred from homology"/>
<evidence type="ECO:0000259" key="11">
    <source>
        <dbReference type="SMART" id="SM01310"/>
    </source>
</evidence>
<accession>A0A409YM29</accession>
<evidence type="ECO:0000313" key="12">
    <source>
        <dbReference type="EMBL" id="PPR04075.1"/>
    </source>
</evidence>
<dbReference type="SMART" id="SM00742">
    <property type="entry name" value="Hr1"/>
    <property type="match status" value="1"/>
</dbReference>
<dbReference type="NCBIfam" id="TIGR01038">
    <property type="entry name" value="uL22_arch_euk"/>
    <property type="match status" value="1"/>
</dbReference>
<dbReference type="Gene3D" id="1.10.287.160">
    <property type="entry name" value="HR1 repeat"/>
    <property type="match status" value="1"/>
</dbReference>
<dbReference type="Gene3D" id="3.90.470.10">
    <property type="entry name" value="Ribosomal protein L22/L17"/>
    <property type="match status" value="1"/>
</dbReference>
<dbReference type="SMART" id="SM01307">
    <property type="entry name" value="RICTOR_M"/>
    <property type="match status" value="1"/>
</dbReference>
<dbReference type="GO" id="GO:0003735">
    <property type="term" value="F:structural constituent of ribosome"/>
    <property type="evidence" value="ECO:0007669"/>
    <property type="project" value="InterPro"/>
</dbReference>
<reference evidence="12 13" key="1">
    <citation type="journal article" date="2018" name="Evol. Lett.">
        <title>Horizontal gene cluster transfer increased hallucinogenic mushroom diversity.</title>
        <authorList>
            <person name="Reynolds H.T."/>
            <person name="Vijayakumar V."/>
            <person name="Gluck-Thaler E."/>
            <person name="Korotkin H.B."/>
            <person name="Matheny P.B."/>
            <person name="Slot J.C."/>
        </authorList>
    </citation>
    <scope>NUCLEOTIDE SEQUENCE [LARGE SCALE GENOMIC DNA]</scope>
    <source>
        <strain evidence="12 13">2629</strain>
    </source>
</reference>
<dbReference type="PANTHER" id="PTHR13298">
    <property type="entry name" value="CYTOSOLIC REGULATOR PIANISSIMO"/>
    <property type="match status" value="1"/>
</dbReference>
<feature type="region of interest" description="Disordered" evidence="7">
    <location>
        <begin position="1"/>
        <end position="36"/>
    </location>
</feature>
<dbReference type="Pfam" id="PF14663">
    <property type="entry name" value="RasGEF_N_2"/>
    <property type="match status" value="1"/>
</dbReference>
<dbReference type="SMART" id="SM01310">
    <property type="entry name" value="RICTOR_V"/>
    <property type="match status" value="1"/>
</dbReference>
<dbReference type="PROSITE" id="PS00464">
    <property type="entry name" value="RIBOSOMAL_L22"/>
    <property type="match status" value="1"/>
</dbReference>
<gene>
    <name evidence="12" type="ORF">CVT24_010648</name>
</gene>
<dbReference type="SUPFAM" id="SSF46585">
    <property type="entry name" value="HR1 repeat"/>
    <property type="match status" value="1"/>
</dbReference>
<sequence length="1504" mass="168425">MPTHLGVGHTHGSHTTTTSSATLVNGSSTNGSTGLESFLSLEEDDPVKQIETLNTQLAVENRIKEGAENFLGLQLTESQREQVQSELAIAQQKISAITKRIEQQSARVKNPPKAGAKKSRDTSIGGIGNVDFKTALQAANNCIKELESLARSEASQSSGSTSSPSAKGTLQSGAAVELNGKRIETLVKLVEILRDTLRVRYELNFNEVLHAVLPCLADKCSKQCRASAYRVIRHSLVDRDSVSKLGESVDWYIVKTLLRDHKHAVEKEQAIKLIRSVVELGTLRRESDDESENIAVPVSERVMRAIIAVAEHLEDPFRLICIQTLAEIMVLDIDLAARTGVIRFLLHVLGEGPIEITPILAHIFLHLVDCPRTRAYIQVGTDLEIAFCAITDAYGKPPDHADRMRGCTKVIQLMLRTWSGLMFFCMDDMRAIRSLIDTLRIPSLDTREIVLDMFFVLLNIKTPAWYQTFIDGRRLTMYRRSRDARENPDMQGEPSEHAEKINQTLKLTDQYLALLLAILTNAGLCEAITAMLEESTTGTNLSRKATLLMAEILAMSNRVLPLSIAAKIQAIPDVFVMATDYKDGEHRIVGTSALSAIDSFNRNRTRLEASGPVKGGRQRANSVEDAVRRGQRQVEQVKLKMNLQMDDKTFQACLLETQIMTTKDHTKWNFDTLQELIEGPLLNSKRLEEAIKVSRVVRRLMSFFHPFSHRFSDIKRIRSNVKWVRLGCSLLSTLMSSPDGVRYLSTEDNFLPQIVRSFAQLDPFNGVPESDPIFSKKRVADTLTYGYLEMLGTLSKYKEGIELLEKFRVFTAFYHLSELRSREDLIKGIIENLDYSIDGHPRIVLSKALTSSYKHIRLFATKHLGSLIRGSLKANAWTLRLLLTQLYDPAAEVCQLAVEYLEEACDSKEILQLVVEMQPTLDHLGDIGHTLLMKFMSTTIGFRFLYDAGYIDREMESWFNERNLTYVINVEVFLAKVFNYTMADEDDDFDGIVPSHFYGEMAKTELGCQVLQEKGHFSEFAQFIRQHSHESEDKDLILKLKSILWAVGNIGASEGGLHFCEEEDIIPAILEIAENSPIPSVRGTCFFVLGLISSTTQGAEFLDDYHWEATLSPLGLPTGLCIPADIEKFITLPSWSPKTPETKPNQLLPPTSEPEIEAVTAIQNLANTVIANAASRSLARLKAKPDTRYLFTSPDTLYRALHIISTQRYRLPVRRYIADLFNQELNEDLVAALNDASRRLKASPSYKAPRSDTIRMSVFGRLGKSRRPSESDDSDEGDGLDTPPAPAKPVDQPTITLKPLQTIQTRARQLQDLKMVRYAAAALATNPEKTARARGEYLRTHFKNMREVAAALSGMKLSKAYAYLGDVKEKKRVIPFTRFSGGVGRASQAKEFKATQGRWPEKSVKFITRLLKNAESNADAKNIDVEELTIKNIVVNQAPKTRRRTYRAHGRINPYQGHPCHVEIILAASDAEVEKATDIPSSAVSLAGLNRRQVARRRIEAARA</sequence>
<keyword evidence="4 6" id="KW-0687">Ribonucleoprotein</keyword>
<dbReference type="InterPro" id="IPR029453">
    <property type="entry name" value="Rictor_IV"/>
</dbReference>
<dbReference type="FunFam" id="3.90.470.10:FF:000012">
    <property type="entry name" value="60S ribosomal protein L17"/>
    <property type="match status" value="1"/>
</dbReference>
<organism evidence="12 13">
    <name type="scientific">Panaeolus cyanescens</name>
    <dbReference type="NCBI Taxonomy" id="181874"/>
    <lineage>
        <taxon>Eukaryota</taxon>
        <taxon>Fungi</taxon>
        <taxon>Dikarya</taxon>
        <taxon>Basidiomycota</taxon>
        <taxon>Agaricomycotina</taxon>
        <taxon>Agaricomycetes</taxon>
        <taxon>Agaricomycetidae</taxon>
        <taxon>Agaricales</taxon>
        <taxon>Agaricineae</taxon>
        <taxon>Galeropsidaceae</taxon>
        <taxon>Panaeolus</taxon>
    </lineage>
</organism>
<dbReference type="GO" id="GO:0038203">
    <property type="term" value="P:TORC2 signaling"/>
    <property type="evidence" value="ECO:0007669"/>
    <property type="project" value="TreeGrafter"/>
</dbReference>
<dbReference type="InterPro" id="IPR028268">
    <property type="entry name" value="Pianissimo_fam"/>
</dbReference>
<evidence type="ECO:0000259" key="9">
    <source>
        <dbReference type="SMART" id="SM01307"/>
    </source>
</evidence>
<dbReference type="InterPro" id="IPR028267">
    <property type="entry name" value="Pianissimo_N"/>
</dbReference>
<evidence type="ECO:0000259" key="10">
    <source>
        <dbReference type="SMART" id="SM01308"/>
    </source>
</evidence>
<feature type="compositionally biased region" description="Polar residues" evidence="7">
    <location>
        <begin position="25"/>
        <end position="35"/>
    </location>
</feature>
<evidence type="ECO:0000256" key="4">
    <source>
        <dbReference type="ARBA" id="ARBA00023274"/>
    </source>
</evidence>
<dbReference type="GO" id="GO:0015934">
    <property type="term" value="C:large ribosomal subunit"/>
    <property type="evidence" value="ECO:0007669"/>
    <property type="project" value="InterPro"/>
</dbReference>
<dbReference type="GO" id="GO:0030684">
    <property type="term" value="C:preribosome"/>
    <property type="evidence" value="ECO:0007669"/>
    <property type="project" value="UniProtKB-ARBA"/>
</dbReference>
<feature type="domain" description="Rapamycin-insensitive companion of mTOR N-terminal" evidence="10">
    <location>
        <begin position="183"/>
        <end position="561"/>
    </location>
</feature>
<feature type="domain" description="Rapamycin-insensitive companion of mTOR" evidence="11">
    <location>
        <begin position="1037"/>
        <end position="1109"/>
    </location>
</feature>
<dbReference type="STRING" id="181874.A0A409YM29"/>
<evidence type="ECO:0000256" key="7">
    <source>
        <dbReference type="SAM" id="MobiDB-lite"/>
    </source>
</evidence>
<evidence type="ECO:0000313" key="13">
    <source>
        <dbReference type="Proteomes" id="UP000284842"/>
    </source>
</evidence>
<protein>
    <recommendedName>
        <fullName evidence="14">REM-1 domain-containing protein</fullName>
    </recommendedName>
</protein>
<dbReference type="SUPFAM" id="SSF54843">
    <property type="entry name" value="Ribosomal protein L22"/>
    <property type="match status" value="1"/>
</dbReference>
<dbReference type="GO" id="GO:0031932">
    <property type="term" value="C:TORC2 complex"/>
    <property type="evidence" value="ECO:0007669"/>
    <property type="project" value="InterPro"/>
</dbReference>
<comment type="caution">
    <text evidence="12">The sequence shown here is derived from an EMBL/GenBank/DDBJ whole genome shotgun (WGS) entry which is preliminary data.</text>
</comment>
<comment type="subunit">
    <text evidence="5">Component of the large ribosomal subunit (LSU). Mature yeast ribosomes consist of a small (40S) and a large (60S) subunit. The 40S small subunit contains 1 molecule of ribosomal RNA (18S rRNA) and at least 33 different proteins. The large 60S subunit contains 3 rRNA molecules (25S, 5.8S and 5S rRNA) and at least 46 different proteins. uL22 is associated with the polypeptide exit tunnel.</text>
</comment>
<dbReference type="InParanoid" id="A0A409YM29"/>
<dbReference type="GO" id="GO:0006412">
    <property type="term" value="P:translation"/>
    <property type="evidence" value="ECO:0007669"/>
    <property type="project" value="InterPro"/>
</dbReference>
<dbReference type="InterPro" id="IPR036274">
    <property type="entry name" value="HR1_rpt_sf"/>
</dbReference>
<evidence type="ECO:0000256" key="5">
    <source>
        <dbReference type="ARBA" id="ARBA00065089"/>
    </source>
</evidence>
<dbReference type="InterPro" id="IPR018260">
    <property type="entry name" value="Ribosomal_uL22_CS"/>
</dbReference>
<evidence type="ECO:0000256" key="1">
    <source>
        <dbReference type="ARBA" id="ARBA00008878"/>
    </source>
</evidence>
<dbReference type="PANTHER" id="PTHR13298:SF11">
    <property type="entry name" value="RAPAMYCIN-INSENSITIVE COMPANION OF MTOR"/>
    <property type="match status" value="1"/>
</dbReference>
<dbReference type="Pfam" id="PF14664">
    <property type="entry name" value="RICTOR_N"/>
    <property type="match status" value="1"/>
</dbReference>
<dbReference type="Pfam" id="PF00237">
    <property type="entry name" value="Ribosomal_L22"/>
    <property type="match status" value="1"/>
</dbReference>
<dbReference type="Proteomes" id="UP000284842">
    <property type="component" value="Unassembled WGS sequence"/>
</dbReference>
<dbReference type="EMBL" id="NHTK01000994">
    <property type="protein sequence ID" value="PPR04075.1"/>
    <property type="molecule type" value="Genomic_DNA"/>
</dbReference>
<evidence type="ECO:0000256" key="3">
    <source>
        <dbReference type="ARBA" id="ARBA00022980"/>
    </source>
</evidence>
<feature type="domain" description="Rapamycin-insensitive companion of mTOR middle" evidence="9">
    <location>
        <begin position="645"/>
        <end position="870"/>
    </location>
</feature>
<dbReference type="InterPro" id="IPR029452">
    <property type="entry name" value="RICTOR_V"/>
</dbReference>
<keyword evidence="13" id="KW-1185">Reference proteome</keyword>
<dbReference type="CDD" id="cd00336">
    <property type="entry name" value="Ribosomal_L22"/>
    <property type="match status" value="1"/>
</dbReference>
<dbReference type="InterPro" id="IPR001063">
    <property type="entry name" value="Ribosomal_uL22"/>
</dbReference>
<feature type="compositionally biased region" description="Low complexity" evidence="7">
    <location>
        <begin position="1"/>
        <end position="24"/>
    </location>
</feature>
<comment type="similarity">
    <text evidence="2 6">Belongs to the universal ribosomal protein uL22 family.</text>
</comment>
<feature type="region of interest" description="Disordered" evidence="7">
    <location>
        <begin position="1257"/>
        <end position="1294"/>
    </location>
</feature>
<dbReference type="InterPro" id="IPR011072">
    <property type="entry name" value="HR1_rho-bd"/>
</dbReference>
<dbReference type="InterPro" id="IPR029451">
    <property type="entry name" value="RICTOR_M"/>
</dbReference>
<dbReference type="OrthoDB" id="271111at2759"/>
<evidence type="ECO:0008006" key="14">
    <source>
        <dbReference type="Google" id="ProtNLM"/>
    </source>
</evidence>